<feature type="transmembrane region" description="Helical" evidence="1">
    <location>
        <begin position="27"/>
        <end position="42"/>
    </location>
</feature>
<accession>F2F766</accession>
<evidence type="ECO:0000313" key="2">
    <source>
        <dbReference type="EMBL" id="BAK17825.1"/>
    </source>
</evidence>
<reference evidence="2 3" key="2">
    <citation type="journal article" date="2012" name="J. Biosci. Bioeng.">
        <title>Complete genome sequence and characterization of the N-acylhomoserine lactone-degrading gene of the potato leaf-associated Solibacillus silvestris.</title>
        <authorList>
            <person name="Morohoshi T."/>
            <person name="Tominaga Y."/>
            <person name="Someya N."/>
            <person name="Ikeda T."/>
        </authorList>
    </citation>
    <scope>NUCLEOTIDE SEQUENCE [LARGE SCALE GENOMIC DNA]</scope>
    <source>
        <strain evidence="2 3">StLB046</strain>
    </source>
</reference>
<dbReference type="HOGENOM" id="CLU_210113_0_0_9"/>
<gene>
    <name evidence="2" type="ordered locus">SSIL_3402</name>
</gene>
<keyword evidence="3" id="KW-1185">Reference proteome</keyword>
<reference evidence="3" key="1">
    <citation type="submission" date="2011-04" db="EMBL/GenBank/DDBJ databases">
        <title>Genome sequence of Solibacillus silvestris StLB046.</title>
        <authorList>
            <person name="Morohoshi T."/>
            <person name="Someya N."/>
            <person name="Ikeda T."/>
        </authorList>
    </citation>
    <scope>NUCLEOTIDE SEQUENCE [LARGE SCALE GENOMIC DNA]</scope>
    <source>
        <strain evidence="3">StLB046</strain>
    </source>
</reference>
<dbReference type="PATRIC" id="fig|1002809.3.peg.3448"/>
<dbReference type="STRING" id="1002809.SSIL_3402"/>
<keyword evidence="1" id="KW-0472">Membrane</keyword>
<protein>
    <submittedName>
        <fullName evidence="2">Uncharacterized protein</fullName>
    </submittedName>
</protein>
<sequence>MQQYVHYILILACLIATFFLYNRQLAAIPLLLLSFILFYVAYKKVTNLKNKK</sequence>
<evidence type="ECO:0000256" key="1">
    <source>
        <dbReference type="SAM" id="Phobius"/>
    </source>
</evidence>
<dbReference type="AlphaFoldDB" id="F2F766"/>
<evidence type="ECO:0000313" key="3">
    <source>
        <dbReference type="Proteomes" id="UP000006691"/>
    </source>
</evidence>
<name>F2F766_SOLSS</name>
<dbReference type="KEGG" id="siv:SSIL_3402"/>
<proteinExistence type="predicted"/>
<dbReference type="EMBL" id="AP012157">
    <property type="protein sequence ID" value="BAK17825.1"/>
    <property type="molecule type" value="Genomic_DNA"/>
</dbReference>
<keyword evidence="1" id="KW-0812">Transmembrane</keyword>
<dbReference type="eggNOG" id="ENOG5033ME9">
    <property type="taxonomic scope" value="Bacteria"/>
</dbReference>
<organism evidence="2 3">
    <name type="scientific">Solibacillus silvestris (strain StLB046)</name>
    <name type="common">Bacillus silvestris</name>
    <dbReference type="NCBI Taxonomy" id="1002809"/>
    <lineage>
        <taxon>Bacteria</taxon>
        <taxon>Bacillati</taxon>
        <taxon>Bacillota</taxon>
        <taxon>Bacilli</taxon>
        <taxon>Bacillales</taxon>
        <taxon>Caryophanaceae</taxon>
        <taxon>Solibacillus</taxon>
    </lineage>
</organism>
<feature type="transmembrane region" description="Helical" evidence="1">
    <location>
        <begin position="5"/>
        <end position="21"/>
    </location>
</feature>
<keyword evidence="1" id="KW-1133">Transmembrane helix</keyword>
<dbReference type="Proteomes" id="UP000006691">
    <property type="component" value="Chromosome"/>
</dbReference>